<evidence type="ECO:0000256" key="9">
    <source>
        <dbReference type="ARBA" id="ARBA00049940"/>
    </source>
</evidence>
<comment type="catalytic activity">
    <reaction evidence="8">
        <text>fluoride(in) = fluoride(out)</text>
        <dbReference type="Rhea" id="RHEA:76159"/>
        <dbReference type="ChEBI" id="CHEBI:17051"/>
    </reaction>
    <physiologicalReaction direction="left-to-right" evidence="8">
        <dbReference type="Rhea" id="RHEA:76160"/>
    </physiologicalReaction>
</comment>
<accession>A0A1G6RU70</accession>
<dbReference type="GO" id="GO:0005886">
    <property type="term" value="C:plasma membrane"/>
    <property type="evidence" value="ECO:0007669"/>
    <property type="project" value="UniProtKB-SubCell"/>
</dbReference>
<feature type="transmembrane region" description="Helical" evidence="10">
    <location>
        <begin position="71"/>
        <end position="91"/>
    </location>
</feature>
<feature type="transmembrane region" description="Helical" evidence="10">
    <location>
        <begin position="38"/>
        <end position="59"/>
    </location>
</feature>
<keyword evidence="5 10" id="KW-0472">Membrane</keyword>
<dbReference type="RefSeq" id="WP_090589622.1">
    <property type="nucleotide sequence ID" value="NZ_LT629688.1"/>
</dbReference>
<keyword evidence="6" id="KW-0406">Ion transport</keyword>
<reference evidence="12 13" key="1">
    <citation type="submission" date="2016-10" db="EMBL/GenBank/DDBJ databases">
        <authorList>
            <person name="de Groot N.N."/>
        </authorList>
    </citation>
    <scope>NUCLEOTIDE SEQUENCE [LARGE SCALE GENOMIC DNA]</scope>
    <source>
        <strain evidence="12 13">MON 2.2</strain>
    </source>
</reference>
<comment type="subcellular location">
    <subcellularLocation>
        <location evidence="1">Cell membrane</location>
        <topology evidence="1">Multi-pass membrane protein</topology>
    </subcellularLocation>
</comment>
<evidence type="ECO:0000256" key="2">
    <source>
        <dbReference type="ARBA" id="ARBA00022475"/>
    </source>
</evidence>
<evidence type="ECO:0000256" key="7">
    <source>
        <dbReference type="ARBA" id="ARBA00035120"/>
    </source>
</evidence>
<name>A0A1G6RU70_9ACTN</name>
<feature type="region of interest" description="Disordered" evidence="11">
    <location>
        <begin position="128"/>
        <end position="160"/>
    </location>
</feature>
<evidence type="ECO:0000256" key="3">
    <source>
        <dbReference type="ARBA" id="ARBA00022692"/>
    </source>
</evidence>
<dbReference type="GO" id="GO:0034220">
    <property type="term" value="P:monoatomic ion transmembrane transport"/>
    <property type="evidence" value="ECO:0007669"/>
    <property type="project" value="UniProtKB-KW"/>
</dbReference>
<dbReference type="Proteomes" id="UP000198546">
    <property type="component" value="Chromosome i"/>
</dbReference>
<keyword evidence="6" id="KW-0407">Ion channel</keyword>
<feature type="transmembrane region" description="Helical" evidence="10">
    <location>
        <begin position="97"/>
        <end position="119"/>
    </location>
</feature>
<evidence type="ECO:0000256" key="6">
    <source>
        <dbReference type="ARBA" id="ARBA00023303"/>
    </source>
</evidence>
<dbReference type="STRING" id="675864.SAMN04489747_0116"/>
<feature type="compositionally biased region" description="Basic and acidic residues" evidence="11">
    <location>
        <begin position="148"/>
        <end position="160"/>
    </location>
</feature>
<organism evidence="12 13">
    <name type="scientific">Auraticoccus monumenti</name>
    <dbReference type="NCBI Taxonomy" id="675864"/>
    <lineage>
        <taxon>Bacteria</taxon>
        <taxon>Bacillati</taxon>
        <taxon>Actinomycetota</taxon>
        <taxon>Actinomycetes</taxon>
        <taxon>Propionibacteriales</taxon>
        <taxon>Propionibacteriaceae</taxon>
        <taxon>Auraticoccus</taxon>
    </lineage>
</organism>
<dbReference type="Pfam" id="PF02537">
    <property type="entry name" value="CRCB"/>
    <property type="match status" value="1"/>
</dbReference>
<dbReference type="InterPro" id="IPR003691">
    <property type="entry name" value="FluC"/>
</dbReference>
<evidence type="ECO:0000256" key="5">
    <source>
        <dbReference type="ARBA" id="ARBA00023136"/>
    </source>
</evidence>
<keyword evidence="6" id="KW-0813">Transport</keyword>
<dbReference type="EMBL" id="LT629688">
    <property type="protein sequence ID" value="SDD07983.1"/>
    <property type="molecule type" value="Genomic_DNA"/>
</dbReference>
<keyword evidence="4 10" id="KW-1133">Transmembrane helix</keyword>
<evidence type="ECO:0000256" key="4">
    <source>
        <dbReference type="ARBA" id="ARBA00022989"/>
    </source>
</evidence>
<keyword evidence="2 10" id="KW-1003">Cell membrane</keyword>
<protein>
    <recommendedName>
        <fullName evidence="10">Fluoride-specific ion channel</fullName>
    </recommendedName>
</protein>
<keyword evidence="3 10" id="KW-0812">Transmembrane</keyword>
<evidence type="ECO:0000256" key="11">
    <source>
        <dbReference type="SAM" id="MobiDB-lite"/>
    </source>
</evidence>
<evidence type="ECO:0000313" key="13">
    <source>
        <dbReference type="Proteomes" id="UP000198546"/>
    </source>
</evidence>
<evidence type="ECO:0000313" key="12">
    <source>
        <dbReference type="EMBL" id="SDD07983.1"/>
    </source>
</evidence>
<keyword evidence="13" id="KW-1185">Reference proteome</keyword>
<dbReference type="AlphaFoldDB" id="A0A1G6RU70"/>
<sequence length="160" mass="15870">MTRAASPRRGSFVLLVASGSTVGSLARAGASQLVPDPWTALWLVDVGGALLLGFLTGALAGRPSGRWLTPLLGPGVLGGFTTLSAVTVLVAGSGSGWPLAFASLVALTLTGVMAGWAGLRWGRGLGASGARQPGLPAAPEAAPEDPAPEDHAPDGPERSA</sequence>
<evidence type="ECO:0000256" key="10">
    <source>
        <dbReference type="RuleBase" id="RU004340"/>
    </source>
</evidence>
<evidence type="ECO:0000256" key="1">
    <source>
        <dbReference type="ARBA" id="ARBA00004651"/>
    </source>
</evidence>
<gene>
    <name evidence="12" type="ORF">SAMN04489747_0116</name>
</gene>
<proteinExistence type="inferred from homology"/>
<evidence type="ECO:0000256" key="8">
    <source>
        <dbReference type="ARBA" id="ARBA00035585"/>
    </source>
</evidence>
<comment type="function">
    <text evidence="9">Fluoride-specific ion channel. Important for reducing fluoride concentration in the cell, thus reducing its toxicity.</text>
</comment>
<comment type="similarity">
    <text evidence="7 10">Belongs to the fluoride channel Fluc/FEX (TC 1.A.43) family.</text>
</comment>